<evidence type="ECO:0000256" key="1">
    <source>
        <dbReference type="ARBA" id="ARBA00006993"/>
    </source>
</evidence>
<feature type="region of interest" description="Disordered" evidence="3">
    <location>
        <begin position="380"/>
        <end position="407"/>
    </location>
</feature>
<dbReference type="Proteomes" id="UP001558713">
    <property type="component" value="Unassembled WGS sequence"/>
</dbReference>
<dbReference type="Gene3D" id="6.10.280.150">
    <property type="match status" value="2"/>
</dbReference>
<proteinExistence type="inferred from homology"/>
<comment type="similarity">
    <text evidence="1 2">Belongs to the SCAR/WAVE family.</text>
</comment>
<keyword evidence="2" id="KW-0963">Cytoplasm</keyword>
<accession>A0ABD1ATX0</accession>
<keyword evidence="5" id="KW-1185">Reference proteome</keyword>
<dbReference type="Gene3D" id="1.20.5.340">
    <property type="match status" value="1"/>
</dbReference>
<name>A0ABD1ATX0_CARAN</name>
<comment type="caution">
    <text evidence="4">The sequence shown here is derived from an EMBL/GenBank/DDBJ whole genome shotgun (WGS) entry which is preliminary data.</text>
</comment>
<keyword evidence="2" id="KW-0206">Cytoskeleton</keyword>
<reference evidence="4 5" key="1">
    <citation type="submission" date="2024-04" db="EMBL/GenBank/DDBJ databases">
        <title>Genome assembly C_amara_ONT_v2.</title>
        <authorList>
            <person name="Yant L."/>
            <person name="Moore C."/>
            <person name="Slenker M."/>
        </authorList>
    </citation>
    <scope>NUCLEOTIDE SEQUENCE [LARGE SCALE GENOMIC DNA]</scope>
    <source>
        <tissue evidence="4">Leaf</tissue>
    </source>
</reference>
<feature type="region of interest" description="Disordered" evidence="3">
    <location>
        <begin position="590"/>
        <end position="620"/>
    </location>
</feature>
<evidence type="ECO:0000313" key="5">
    <source>
        <dbReference type="Proteomes" id="UP001558713"/>
    </source>
</evidence>
<organism evidence="4 5">
    <name type="scientific">Cardamine amara subsp. amara</name>
    <dbReference type="NCBI Taxonomy" id="228776"/>
    <lineage>
        <taxon>Eukaryota</taxon>
        <taxon>Viridiplantae</taxon>
        <taxon>Streptophyta</taxon>
        <taxon>Embryophyta</taxon>
        <taxon>Tracheophyta</taxon>
        <taxon>Spermatophyta</taxon>
        <taxon>Magnoliopsida</taxon>
        <taxon>eudicotyledons</taxon>
        <taxon>Gunneridae</taxon>
        <taxon>Pentapetalae</taxon>
        <taxon>rosids</taxon>
        <taxon>malvids</taxon>
        <taxon>Brassicales</taxon>
        <taxon>Brassicaceae</taxon>
        <taxon>Cardamineae</taxon>
        <taxon>Cardamine</taxon>
    </lineage>
</organism>
<dbReference type="InterPro" id="IPR028288">
    <property type="entry name" value="SCAR/WAVE_fam"/>
</dbReference>
<feature type="region of interest" description="Disordered" evidence="3">
    <location>
        <begin position="183"/>
        <end position="204"/>
    </location>
</feature>
<dbReference type="GO" id="GO:0005856">
    <property type="term" value="C:cytoskeleton"/>
    <property type="evidence" value="ECO:0007669"/>
    <property type="project" value="UniProtKB-SubCell"/>
</dbReference>
<dbReference type="PANTHER" id="PTHR12902">
    <property type="entry name" value="WASP-1"/>
    <property type="match status" value="1"/>
</dbReference>
<keyword evidence="2" id="KW-0009">Actin-binding</keyword>
<evidence type="ECO:0000256" key="3">
    <source>
        <dbReference type="SAM" id="MobiDB-lite"/>
    </source>
</evidence>
<feature type="region of interest" description="Disordered" evidence="3">
    <location>
        <begin position="1002"/>
        <end position="1043"/>
    </location>
</feature>
<evidence type="ECO:0000313" key="4">
    <source>
        <dbReference type="EMBL" id="KAL1206799.1"/>
    </source>
</evidence>
<protein>
    <recommendedName>
        <fullName evidence="2">Protein SCAR</fullName>
    </recommendedName>
    <alternativeName>
        <fullName evidence="2">Protein WAVE</fullName>
    </alternativeName>
</protein>
<dbReference type="PANTHER" id="PTHR12902:SF32">
    <property type="entry name" value="PROTEIN SCAR4"/>
    <property type="match status" value="1"/>
</dbReference>
<sequence length="1147" mass="126390">MALSRYQIRNEYGLADKELYQGANKEDPEALLEGASMAGLVGVLRQLGDLAEFAAEVFNCLHEQLITTAARGHGLTMRLQQMEAELPSIEIPILSQTDHSTFFYDLGLEWHSNLQTEENLIAPRNLPLCIMDSYEECRGPPQLFLLDKFAVAGSGSCLKRYSDPSLLKTPTASALLVTSKLSKHERPKKKGLHTTSKDIPGASHTNRLHHLFSLEHVENGHRNPELHVKLKRRQLNAPINSSSGTGYMEKFIKNSSPYCERVHGTLDHSSPAMETQVTVCSVPEGLPIPSLVYPNSGDTRKYNEMEMESIERLETQEITVNNGTNAPASTKSEAKESYIDDKAACNLGFPGFGQTQICTDADATQTEVLAQFSNVLHHSPEEEESSLLCTDIQRSSSESKPHKAEGSAVKVDLSFSQMTPDIDSAGLEQTPFSLSCYENSANLPEDSESLWEHQSNKANADENGLKSSEACEVFEVGRDPETCPEYLSMLTQLPQDASDGVEDDHSQHVFNVETGSEISLSALVEDKFSSITNQEIEALEPEGISSEDGKNSFKETPAALKSDFLLPNQYNSEFDNSEDLSLAVDAQDNVVPKEDETNSQDEQSGRISTSEISSENGTLMSDTLRDLHTGYRNPSASSYREDALANPDLAEISSYSGQEDPQTMPLVTDDSSEVPIPDTQSHGTCFVGDVDHENQTGLSNKASEIMPERDLENISDPHESLLGTQDCLSPEHCIQTQDQWLESPPETGSTSITALSESLPTQDGPVGVQGSPEEEALTCNEKLFPSSITEIEALHAPHQETFTSLNDHHISESILSMDLTDEEDCLDVSSESMVPFSISLHETPQAELDITPPLPPLPPTQWWMGKLVESTEMPSPAGSGNNKFYIHRDENTQNGSVQASEAQYPSEASVTAGENHKFHVYTEEYRVEAVSACAQTTPSEPSKATEEQSPWAVNGTYMESTPKRFKKGSEKSFALAETAQGIEADWRTEAMALEWFSQNLREHTNPNPAKLEEEQPQLDHPLEPPGETKFPQTLRDNSAYDQNEKVGKLPRDKDSLVIGIDRSMLRKVSERNRTQVGARVDENNSLLEIIRSKSFNLRPAEASVRPNLQVAVPKTNLKVAAILEKANTLRQAMAGSDDDHDSDSWSE</sequence>
<dbReference type="EMBL" id="JBANAX010000496">
    <property type="protein sequence ID" value="KAL1206799.1"/>
    <property type="molecule type" value="Genomic_DNA"/>
</dbReference>
<feature type="compositionally biased region" description="Basic residues" evidence="3">
    <location>
        <begin position="183"/>
        <end position="192"/>
    </location>
</feature>
<evidence type="ECO:0000256" key="2">
    <source>
        <dbReference type="RuleBase" id="RU367034"/>
    </source>
</evidence>
<comment type="function">
    <text evidence="2">Involved in regulation of actin and microtubule organization. Part of a WAVE complex that activates the Arp2/3 complex.</text>
</comment>
<dbReference type="AlphaFoldDB" id="A0ABD1ATX0"/>
<dbReference type="GO" id="GO:0030036">
    <property type="term" value="P:actin cytoskeleton organization"/>
    <property type="evidence" value="ECO:0007669"/>
    <property type="project" value="UniProtKB-UniRule"/>
</dbReference>
<feature type="compositionally biased region" description="Polar residues" evidence="3">
    <location>
        <begin position="600"/>
        <end position="620"/>
    </location>
</feature>
<feature type="compositionally biased region" description="Polar residues" evidence="3">
    <location>
        <begin position="1030"/>
        <end position="1041"/>
    </location>
</feature>
<dbReference type="GO" id="GO:0003779">
    <property type="term" value="F:actin binding"/>
    <property type="evidence" value="ECO:0007669"/>
    <property type="project" value="UniProtKB-UniRule"/>
</dbReference>
<comment type="subcellular location">
    <subcellularLocation>
        <location evidence="2">Cytoplasm</location>
        <location evidence="2">Cytoskeleton</location>
    </subcellularLocation>
</comment>
<gene>
    <name evidence="4" type="ORF">V5N11_002243</name>
</gene>